<comment type="caution">
    <text evidence="1">The sequence shown here is derived from an EMBL/GenBank/DDBJ whole genome shotgun (WGS) entry which is preliminary data.</text>
</comment>
<accession>A0A6L6PSS2</accession>
<dbReference type="Proteomes" id="UP000475582">
    <property type="component" value="Unassembled WGS sequence"/>
</dbReference>
<dbReference type="SUPFAM" id="SSF46689">
    <property type="entry name" value="Homeodomain-like"/>
    <property type="match status" value="1"/>
</dbReference>
<gene>
    <name evidence="1" type="ORF">GM676_30495</name>
</gene>
<name>A0A6L6PSS2_9BURK</name>
<dbReference type="Gene3D" id="1.10.10.10">
    <property type="entry name" value="Winged helix-like DNA-binding domain superfamily/Winged helix DNA-binding domain"/>
    <property type="match status" value="1"/>
</dbReference>
<protein>
    <submittedName>
        <fullName evidence="1">DUF433 domain-containing protein</fullName>
    </submittedName>
</protein>
<sequence length="230" mass="25179">MRNATFITPAEAAYIAELSEHDINRAVDEHIVSQPFVAPGINSPISRLGAAFISFYYNAADVIPVKTRKAALESSIKRIAVAGKLEPALALKLSSKDSVFAPSLAKHIRAATTRSQELNVALRAISVSKDVMWGMPVFRGTRVLVETVVGSLEEGTSLALLKESYAFLTEDLVQAAKIYVQIYPLQRRAVRLAESHPNWHVTSIKTIYPTDNELAPAHRRVSVSKLGQDS</sequence>
<dbReference type="OrthoDB" id="9809529at2"/>
<dbReference type="RefSeq" id="WP_155468323.1">
    <property type="nucleotide sequence ID" value="NZ_WNKY01000078.1"/>
</dbReference>
<organism evidence="1 2">
    <name type="scientific">Duganella radicis</name>
    <dbReference type="NCBI Taxonomy" id="551988"/>
    <lineage>
        <taxon>Bacteria</taxon>
        <taxon>Pseudomonadati</taxon>
        <taxon>Pseudomonadota</taxon>
        <taxon>Betaproteobacteria</taxon>
        <taxon>Burkholderiales</taxon>
        <taxon>Oxalobacteraceae</taxon>
        <taxon>Telluria group</taxon>
        <taxon>Duganella</taxon>
    </lineage>
</organism>
<keyword evidence="2" id="KW-1185">Reference proteome</keyword>
<evidence type="ECO:0000313" key="1">
    <source>
        <dbReference type="EMBL" id="MTV41884.1"/>
    </source>
</evidence>
<proteinExistence type="predicted"/>
<dbReference type="InterPro" id="IPR007367">
    <property type="entry name" value="DUF433"/>
</dbReference>
<dbReference type="InterPro" id="IPR036388">
    <property type="entry name" value="WH-like_DNA-bd_sf"/>
</dbReference>
<evidence type="ECO:0000313" key="2">
    <source>
        <dbReference type="Proteomes" id="UP000475582"/>
    </source>
</evidence>
<dbReference type="InterPro" id="IPR009057">
    <property type="entry name" value="Homeodomain-like_sf"/>
</dbReference>
<reference evidence="1 2" key="1">
    <citation type="submission" date="2019-11" db="EMBL/GenBank/DDBJ databases">
        <title>Type strains purchased from KCTC, JCM and DSMZ.</title>
        <authorList>
            <person name="Lu H."/>
        </authorList>
    </citation>
    <scope>NUCLEOTIDE SEQUENCE [LARGE SCALE GENOMIC DNA]</scope>
    <source>
        <strain evidence="1 2">KCTC 22382</strain>
    </source>
</reference>
<dbReference type="EMBL" id="WNKY01000078">
    <property type="protein sequence ID" value="MTV41884.1"/>
    <property type="molecule type" value="Genomic_DNA"/>
</dbReference>
<dbReference type="AlphaFoldDB" id="A0A6L6PSS2"/>
<dbReference type="Pfam" id="PF04255">
    <property type="entry name" value="DUF433"/>
    <property type="match status" value="1"/>
</dbReference>